<keyword evidence="3 4" id="KW-0732">Signal</keyword>
<feature type="signal peptide" evidence="4">
    <location>
        <begin position="1"/>
        <end position="31"/>
    </location>
</feature>
<keyword evidence="6" id="KW-0449">Lipoprotein</keyword>
<evidence type="ECO:0000256" key="4">
    <source>
        <dbReference type="SAM" id="SignalP"/>
    </source>
</evidence>
<dbReference type="InterPro" id="IPR018976">
    <property type="entry name" value="Imelysin-like"/>
</dbReference>
<dbReference type="RefSeq" id="WP_271315453.1">
    <property type="nucleotide sequence ID" value="NZ_JABXJJ020000012.1"/>
</dbReference>
<name>A0AA90K8T0_9ACTN</name>
<dbReference type="PANTHER" id="PTHR39192:SF1">
    <property type="entry name" value="IRON UPTAKE SYSTEM COMPONENT EFEO"/>
    <property type="match status" value="1"/>
</dbReference>
<dbReference type="PANTHER" id="PTHR39192">
    <property type="entry name" value="IRON UPTAKE SYSTEM COMPONENT EFEO"/>
    <property type="match status" value="1"/>
</dbReference>
<evidence type="ECO:0000259" key="5">
    <source>
        <dbReference type="Pfam" id="PF09375"/>
    </source>
</evidence>
<accession>A0AA90K8T0</accession>
<dbReference type="AlphaFoldDB" id="A0AA90K8T0"/>
<sequence>MIRPRMFRDRAAGRPVVAGVLALALSGAALAGCAAHRAAPAADDADGLPHTTVQVSLGRCGTGWSHPRSGVQVFDIHNASDAPTEVDLIDPRTQAVYGEVEGLGPGTTRPMQVTVGGGSYAFKCLPDDADAMTGGTVTVPGHAPAGPSAPAVSEQDVIPATIAYQKWIGGRMTVLAARAGVLKGDIDRGDLAAARRDWLTAHLVYETMGAAYDTFGAADGEINGTTAGLDGGVTDKDFTGFHRIEYGLWHGASAAALKPFAARLTADIGALRRSWPQARMDPLQMGLRAHEILENTVQFELTGRTDYGSHSNLATAAANLAGTREVLSGLRAQIAARYRALPQLDASLARLSGTLDGVGHGGHYPPLDDLSRTRREQLDAAADDAVERLADIAAIFDIRRTS</sequence>
<dbReference type="InterPro" id="IPR034981">
    <property type="entry name" value="Imelysin-like_EfeO/Algp7"/>
</dbReference>
<dbReference type="InterPro" id="IPR050894">
    <property type="entry name" value="EfeM/EfeO_iron_uptake"/>
</dbReference>
<comment type="subcellular location">
    <subcellularLocation>
        <location evidence="1">Cell envelope</location>
    </subcellularLocation>
</comment>
<dbReference type="InterPro" id="IPR038352">
    <property type="entry name" value="Imelysin_sf"/>
</dbReference>
<evidence type="ECO:0000256" key="3">
    <source>
        <dbReference type="ARBA" id="ARBA00022729"/>
    </source>
</evidence>
<protein>
    <submittedName>
        <fullName evidence="6">EfeM/EfeO family lipoprotein</fullName>
    </submittedName>
</protein>
<evidence type="ECO:0000256" key="1">
    <source>
        <dbReference type="ARBA" id="ARBA00004196"/>
    </source>
</evidence>
<organism evidence="6">
    <name type="scientific">Streptantibioticus silvisoli</name>
    <dbReference type="NCBI Taxonomy" id="2705255"/>
    <lineage>
        <taxon>Bacteria</taxon>
        <taxon>Bacillati</taxon>
        <taxon>Actinomycetota</taxon>
        <taxon>Actinomycetes</taxon>
        <taxon>Kitasatosporales</taxon>
        <taxon>Streptomycetaceae</taxon>
        <taxon>Streptantibioticus</taxon>
    </lineage>
</organism>
<dbReference type="CDD" id="cd14656">
    <property type="entry name" value="Imelysin-like_EfeO"/>
    <property type="match status" value="1"/>
</dbReference>
<dbReference type="EMBL" id="JABXJJ020000012">
    <property type="protein sequence ID" value="MDI5969837.1"/>
    <property type="molecule type" value="Genomic_DNA"/>
</dbReference>
<proteinExistence type="inferred from homology"/>
<comment type="similarity">
    <text evidence="2">Belongs to the EfeM/EfeO family.</text>
</comment>
<dbReference type="Gene3D" id="1.20.1420.20">
    <property type="entry name" value="M75 peptidase, HXXE motif"/>
    <property type="match status" value="1"/>
</dbReference>
<evidence type="ECO:0000313" key="6">
    <source>
        <dbReference type="EMBL" id="MDI5969837.1"/>
    </source>
</evidence>
<evidence type="ECO:0000256" key="2">
    <source>
        <dbReference type="ARBA" id="ARBA00005989"/>
    </source>
</evidence>
<dbReference type="PROSITE" id="PS51257">
    <property type="entry name" value="PROKAR_LIPOPROTEIN"/>
    <property type="match status" value="1"/>
</dbReference>
<feature type="chain" id="PRO_5041666854" evidence="4">
    <location>
        <begin position="32"/>
        <end position="402"/>
    </location>
</feature>
<feature type="domain" description="Imelysin-like" evidence="5">
    <location>
        <begin position="175"/>
        <end position="389"/>
    </location>
</feature>
<reference evidence="6" key="1">
    <citation type="submission" date="2023-05" db="EMBL/GenBank/DDBJ databases">
        <title>Streptantibioticus silvisoli sp. nov., acidotolerant actinomycetes 1 from pine litter.</title>
        <authorList>
            <person name="Swiecimska M."/>
            <person name="Golinska P."/>
            <person name="Sangal V."/>
            <person name="Wachnowicz B."/>
            <person name="Goodfellow M."/>
        </authorList>
    </citation>
    <scope>NUCLEOTIDE SEQUENCE</scope>
    <source>
        <strain evidence="6">SL13</strain>
    </source>
</reference>
<gene>
    <name evidence="6" type="ORF">POF50_010900</name>
</gene>
<dbReference type="GO" id="GO:0030313">
    <property type="term" value="C:cell envelope"/>
    <property type="evidence" value="ECO:0007669"/>
    <property type="project" value="UniProtKB-SubCell"/>
</dbReference>
<dbReference type="Pfam" id="PF09375">
    <property type="entry name" value="Peptidase_M75"/>
    <property type="match status" value="1"/>
</dbReference>
<comment type="caution">
    <text evidence="6">The sequence shown here is derived from an EMBL/GenBank/DDBJ whole genome shotgun (WGS) entry which is preliminary data.</text>
</comment>